<proteinExistence type="predicted"/>
<organism evidence="2 3">
    <name type="scientific">Prochlorococcus marinus str. PAC1</name>
    <dbReference type="NCBI Taxonomy" id="59924"/>
    <lineage>
        <taxon>Bacteria</taxon>
        <taxon>Bacillati</taxon>
        <taxon>Cyanobacteriota</taxon>
        <taxon>Cyanophyceae</taxon>
        <taxon>Synechococcales</taxon>
        <taxon>Prochlorococcaceae</taxon>
        <taxon>Prochlorococcus</taxon>
    </lineage>
</organism>
<comment type="caution">
    <text evidence="2">The sequence shown here is derived from an EMBL/GenBank/DDBJ whole genome shotgun (WGS) entry which is preliminary data.</text>
</comment>
<feature type="transmembrane region" description="Helical" evidence="1">
    <location>
        <begin position="7"/>
        <end position="26"/>
    </location>
</feature>
<protein>
    <submittedName>
        <fullName evidence="2">Uncharacterized protein</fullName>
    </submittedName>
</protein>
<dbReference type="RefSeq" id="WP_011295049.1">
    <property type="nucleotide sequence ID" value="NZ_CP138967.1"/>
</dbReference>
<accession>A0A0A2C7C2</accession>
<keyword evidence="1" id="KW-1133">Transmembrane helix</keyword>
<reference evidence="3" key="1">
    <citation type="journal article" date="2014" name="Sci. Data">
        <title>Genomes of diverse isolates of the marine cyanobacterium Prochlorococcus.</title>
        <authorList>
            <person name="Biller S."/>
            <person name="Berube P."/>
            <person name="Thompson J."/>
            <person name="Kelly L."/>
            <person name="Roggensack S."/>
            <person name="Awad L."/>
            <person name="Roache-Johnson K."/>
            <person name="Ding H."/>
            <person name="Giovannoni S.J."/>
            <person name="Moore L.R."/>
            <person name="Chisholm S.W."/>
        </authorList>
    </citation>
    <scope>NUCLEOTIDE SEQUENCE [LARGE SCALE GENOMIC DNA]</scope>
    <source>
        <strain evidence="3">PAC1</strain>
    </source>
</reference>
<evidence type="ECO:0000256" key="1">
    <source>
        <dbReference type="SAM" id="Phobius"/>
    </source>
</evidence>
<keyword evidence="1" id="KW-0472">Membrane</keyword>
<keyword evidence="1" id="KW-0812">Transmembrane</keyword>
<dbReference type="Proteomes" id="UP000030392">
    <property type="component" value="Unassembled WGS sequence"/>
</dbReference>
<sequence length="73" mass="8224">MQIPRKILKRIINLIVVLIVAIVGFIKVKHPFSYLVGVPVASWVVYLLCNAMCTDILFGETLGCSEKSIYKEK</sequence>
<dbReference type="EMBL" id="JNAX01000003">
    <property type="protein sequence ID" value="KGG22266.1"/>
    <property type="molecule type" value="Genomic_DNA"/>
</dbReference>
<evidence type="ECO:0000313" key="3">
    <source>
        <dbReference type="Proteomes" id="UP000030392"/>
    </source>
</evidence>
<dbReference type="AlphaFoldDB" id="A0A0A2C7C2"/>
<gene>
    <name evidence="2" type="ORF">EV03_0159</name>
</gene>
<evidence type="ECO:0000313" key="2">
    <source>
        <dbReference type="EMBL" id="KGG22266.1"/>
    </source>
</evidence>
<name>A0A0A2C7C2_PROMR</name>